<evidence type="ECO:0000256" key="2">
    <source>
        <dbReference type="ARBA" id="ARBA00022694"/>
    </source>
</evidence>
<dbReference type="InterPro" id="IPR051086">
    <property type="entry name" value="RNase_D-like"/>
</dbReference>
<organism evidence="8">
    <name type="scientific">Salinicola endophyticus</name>
    <dbReference type="NCBI Taxonomy" id="1949083"/>
    <lineage>
        <taxon>Bacteria</taxon>
        <taxon>Pseudomonadati</taxon>
        <taxon>Pseudomonadota</taxon>
        <taxon>Gammaproteobacteria</taxon>
        <taxon>Oceanospirillales</taxon>
        <taxon>Halomonadaceae</taxon>
        <taxon>Salinicola</taxon>
    </lineage>
</organism>
<dbReference type="Pfam" id="PF00570">
    <property type="entry name" value="HRDC"/>
    <property type="match status" value="1"/>
</dbReference>
<dbReference type="InterPro" id="IPR006292">
    <property type="entry name" value="RNase_D"/>
</dbReference>
<sequence>MTVDTPIEWIDTPAGLAAACAALADAEVLALDTEFFRETSFYPVPALVQLSAGERIYLIDPQAVAADAALRALLAGGAPKLIHACSEDLEVLALWAGVEIAPLIDTQVAESLLGESAAIGYRGLVQARCGVDLPKEETRSNWLERPLSAAQLDYAALDVYFLPEIWAQQRQALEAQGRLAWLYEECAALGAGRDVNAGERWYLRQRQLWRLTPRQVEAYRLLTRWREAEVRRRDSPRGWLAKDGLLLAIAESMPANRFELAAVDGVTPALVKREGDTLLDLIKQAQHADEAALPTPPPVPTAPAFKRRMKALKQVVGERAAALGLAPERLSSRAEMETIAAAHLGGQALPLPGGWRGECLAASWRAALDALEGTA</sequence>
<keyword evidence="4 6" id="KW-0378">Hydrolase</keyword>
<evidence type="ECO:0000256" key="6">
    <source>
        <dbReference type="HAMAP-Rule" id="MF_01899"/>
    </source>
</evidence>
<dbReference type="GO" id="GO:0000166">
    <property type="term" value="F:nucleotide binding"/>
    <property type="evidence" value="ECO:0007669"/>
    <property type="project" value="InterPro"/>
</dbReference>
<dbReference type="PROSITE" id="PS50967">
    <property type="entry name" value="HRDC"/>
    <property type="match status" value="1"/>
</dbReference>
<dbReference type="EMBL" id="CP159578">
    <property type="protein sequence ID" value="XCJ81088.1"/>
    <property type="molecule type" value="Genomic_DNA"/>
</dbReference>
<dbReference type="GO" id="GO:0008408">
    <property type="term" value="F:3'-5' exonuclease activity"/>
    <property type="evidence" value="ECO:0007669"/>
    <property type="project" value="InterPro"/>
</dbReference>
<dbReference type="EC" id="3.1.13.5" evidence="6"/>
<dbReference type="InterPro" id="IPR044876">
    <property type="entry name" value="HRDC_dom_sf"/>
</dbReference>
<evidence type="ECO:0000259" key="7">
    <source>
        <dbReference type="PROSITE" id="PS50967"/>
    </source>
</evidence>
<comment type="function">
    <text evidence="6">Exonuclease involved in the 3' processing of various precursor tRNAs. Initiates hydrolysis at the 3'-terminus of an RNA molecule and releases 5'-mononucleotides.</text>
</comment>
<dbReference type="SUPFAM" id="SSF47819">
    <property type="entry name" value="HRDC-like"/>
    <property type="match status" value="2"/>
</dbReference>
<dbReference type="SUPFAM" id="SSF53098">
    <property type="entry name" value="Ribonuclease H-like"/>
    <property type="match status" value="1"/>
</dbReference>
<dbReference type="GO" id="GO:0003676">
    <property type="term" value="F:nucleic acid binding"/>
    <property type="evidence" value="ECO:0007669"/>
    <property type="project" value="InterPro"/>
</dbReference>
<dbReference type="InterPro" id="IPR036397">
    <property type="entry name" value="RNaseH_sf"/>
</dbReference>
<protein>
    <recommendedName>
        <fullName evidence="6">Ribonuclease D</fullName>
        <shortName evidence="6">RNase D</shortName>
        <ecNumber evidence="6">3.1.13.5</ecNumber>
    </recommendedName>
</protein>
<accession>A0AB74UEE0</accession>
<dbReference type="Gene3D" id="3.30.420.10">
    <property type="entry name" value="Ribonuclease H-like superfamily/Ribonuclease H"/>
    <property type="match status" value="1"/>
</dbReference>
<dbReference type="SMART" id="SM00341">
    <property type="entry name" value="HRDC"/>
    <property type="match status" value="1"/>
</dbReference>
<keyword evidence="3 6" id="KW-0540">Nuclease</keyword>
<proteinExistence type="inferred from homology"/>
<dbReference type="CDD" id="cd06142">
    <property type="entry name" value="RNaseD_exo"/>
    <property type="match status" value="1"/>
</dbReference>
<evidence type="ECO:0000313" key="8">
    <source>
        <dbReference type="EMBL" id="XCJ81088.1"/>
    </source>
</evidence>
<name>A0AB74UEE0_9GAMM</name>
<dbReference type="RefSeq" id="WP_353981870.1">
    <property type="nucleotide sequence ID" value="NZ_CP159578.1"/>
</dbReference>
<comment type="subcellular location">
    <subcellularLocation>
        <location evidence="6">Cytoplasm</location>
    </subcellularLocation>
</comment>
<dbReference type="GO" id="GO:0033890">
    <property type="term" value="F:ribonuclease D activity"/>
    <property type="evidence" value="ECO:0007669"/>
    <property type="project" value="UniProtKB-UniRule"/>
</dbReference>
<dbReference type="HAMAP" id="MF_01899">
    <property type="entry name" value="RNase_D"/>
    <property type="match status" value="1"/>
</dbReference>
<dbReference type="InterPro" id="IPR002121">
    <property type="entry name" value="HRDC_dom"/>
</dbReference>
<dbReference type="GO" id="GO:0042780">
    <property type="term" value="P:tRNA 3'-end processing"/>
    <property type="evidence" value="ECO:0007669"/>
    <property type="project" value="UniProtKB-UniRule"/>
</dbReference>
<comment type="cofactor">
    <cofactor evidence="6">
        <name>a divalent metal cation</name>
        <dbReference type="ChEBI" id="CHEBI:60240"/>
    </cofactor>
</comment>
<evidence type="ECO:0000256" key="4">
    <source>
        <dbReference type="ARBA" id="ARBA00022801"/>
    </source>
</evidence>
<comment type="similarity">
    <text evidence="6">Belongs to the RNase D family.</text>
</comment>
<dbReference type="Gene3D" id="1.10.150.80">
    <property type="entry name" value="HRDC domain"/>
    <property type="match status" value="2"/>
</dbReference>
<keyword evidence="2 6" id="KW-0819">tRNA processing</keyword>
<dbReference type="PANTHER" id="PTHR47649">
    <property type="entry name" value="RIBONUCLEASE D"/>
    <property type="match status" value="1"/>
</dbReference>
<gene>
    <name evidence="6" type="primary">rnd</name>
    <name evidence="8" type="ORF">ABV408_07870</name>
</gene>
<dbReference type="PANTHER" id="PTHR47649:SF1">
    <property type="entry name" value="RIBONUCLEASE D"/>
    <property type="match status" value="1"/>
</dbReference>
<reference evidence="8" key="1">
    <citation type="submission" date="2024-06" db="EMBL/GenBank/DDBJ databases">
        <title>Complete genome of Salinicola endophyticus HNIBRBA4755.</title>
        <authorList>
            <person name="Shin S.Y."/>
            <person name="Kang H."/>
            <person name="Song J."/>
        </authorList>
    </citation>
    <scope>NUCLEOTIDE SEQUENCE</scope>
    <source>
        <strain evidence="8">HNIBRBA4755</strain>
    </source>
</reference>
<dbReference type="AlphaFoldDB" id="A0AB74UEE0"/>
<evidence type="ECO:0000256" key="5">
    <source>
        <dbReference type="ARBA" id="ARBA00022839"/>
    </source>
</evidence>
<evidence type="ECO:0000256" key="3">
    <source>
        <dbReference type="ARBA" id="ARBA00022722"/>
    </source>
</evidence>
<dbReference type="InterPro" id="IPR002562">
    <property type="entry name" value="3'-5'_exonuclease_dom"/>
</dbReference>
<dbReference type="InterPro" id="IPR012337">
    <property type="entry name" value="RNaseH-like_sf"/>
</dbReference>
<keyword evidence="5 6" id="KW-0269">Exonuclease</keyword>
<dbReference type="SMART" id="SM00474">
    <property type="entry name" value="35EXOc"/>
    <property type="match status" value="1"/>
</dbReference>
<dbReference type="Pfam" id="PF01612">
    <property type="entry name" value="DNA_pol_A_exo1"/>
    <property type="match status" value="1"/>
</dbReference>
<comment type="catalytic activity">
    <reaction evidence="6">
        <text>Exonucleolytic cleavage that removes extra residues from the 3'-terminus of tRNA to produce 5'-mononucleotides.</text>
        <dbReference type="EC" id="3.1.13.5"/>
    </reaction>
</comment>
<dbReference type="InterPro" id="IPR010997">
    <property type="entry name" value="HRDC-like_sf"/>
</dbReference>
<evidence type="ECO:0000256" key="1">
    <source>
        <dbReference type="ARBA" id="ARBA00022490"/>
    </source>
</evidence>
<dbReference type="GO" id="GO:0005737">
    <property type="term" value="C:cytoplasm"/>
    <property type="evidence" value="ECO:0007669"/>
    <property type="project" value="UniProtKB-SubCell"/>
</dbReference>
<feature type="domain" description="HRDC" evidence="7">
    <location>
        <begin position="212"/>
        <end position="292"/>
    </location>
</feature>
<keyword evidence="1 6" id="KW-0963">Cytoplasm</keyword>